<name>A0A2C6KLR6_9APIC</name>
<feature type="compositionally biased region" description="Low complexity" evidence="4">
    <location>
        <begin position="1814"/>
        <end position="1831"/>
    </location>
</feature>
<feature type="region of interest" description="Disordered" evidence="4">
    <location>
        <begin position="928"/>
        <end position="984"/>
    </location>
</feature>
<feature type="region of interest" description="Disordered" evidence="4">
    <location>
        <begin position="1539"/>
        <end position="1578"/>
    </location>
</feature>
<dbReference type="GO" id="GO:0005524">
    <property type="term" value="F:ATP binding"/>
    <property type="evidence" value="ECO:0007669"/>
    <property type="project" value="UniProtKB-KW"/>
</dbReference>
<dbReference type="SUPFAM" id="SSF53067">
    <property type="entry name" value="Actin-like ATPase domain"/>
    <property type="match status" value="1"/>
</dbReference>
<dbReference type="GO" id="GO:0005829">
    <property type="term" value="C:cytosol"/>
    <property type="evidence" value="ECO:0007669"/>
    <property type="project" value="TreeGrafter"/>
</dbReference>
<feature type="compositionally biased region" description="Basic residues" evidence="4">
    <location>
        <begin position="82"/>
        <end position="94"/>
    </location>
</feature>
<evidence type="ECO:0000313" key="5">
    <source>
        <dbReference type="EMBL" id="PHJ18477.1"/>
    </source>
</evidence>
<dbReference type="EMBL" id="MIGC01004119">
    <property type="protein sequence ID" value="PHJ18477.1"/>
    <property type="molecule type" value="Genomic_DNA"/>
</dbReference>
<feature type="region of interest" description="Disordered" evidence="4">
    <location>
        <begin position="1656"/>
        <end position="1960"/>
    </location>
</feature>
<feature type="region of interest" description="Disordered" evidence="4">
    <location>
        <begin position="30"/>
        <end position="101"/>
    </location>
</feature>
<dbReference type="InterPro" id="IPR043129">
    <property type="entry name" value="ATPase_NBD"/>
</dbReference>
<dbReference type="Pfam" id="PF03630">
    <property type="entry name" value="Fumble"/>
    <property type="match status" value="3"/>
</dbReference>
<feature type="compositionally biased region" description="Low complexity" evidence="4">
    <location>
        <begin position="194"/>
        <end position="205"/>
    </location>
</feature>
<keyword evidence="2" id="KW-0067">ATP-binding</keyword>
<evidence type="ECO:0000256" key="4">
    <source>
        <dbReference type="SAM" id="MobiDB-lite"/>
    </source>
</evidence>
<feature type="compositionally biased region" description="Low complexity" evidence="4">
    <location>
        <begin position="1756"/>
        <end position="1772"/>
    </location>
</feature>
<dbReference type="GO" id="GO:0015937">
    <property type="term" value="P:coenzyme A biosynthetic process"/>
    <property type="evidence" value="ECO:0007669"/>
    <property type="project" value="UniProtKB-KW"/>
</dbReference>
<feature type="compositionally biased region" description="Polar residues" evidence="4">
    <location>
        <begin position="518"/>
        <end position="529"/>
    </location>
</feature>
<feature type="compositionally biased region" description="Basic and acidic residues" evidence="4">
    <location>
        <begin position="551"/>
        <end position="563"/>
    </location>
</feature>
<feature type="region of interest" description="Disordered" evidence="4">
    <location>
        <begin position="805"/>
        <end position="830"/>
    </location>
</feature>
<keyword evidence="5" id="KW-0808">Transferase</keyword>
<dbReference type="GeneID" id="94431053"/>
<feature type="compositionally biased region" description="Low complexity" evidence="4">
    <location>
        <begin position="256"/>
        <end position="278"/>
    </location>
</feature>
<dbReference type="GO" id="GO:0005634">
    <property type="term" value="C:nucleus"/>
    <property type="evidence" value="ECO:0007669"/>
    <property type="project" value="TreeGrafter"/>
</dbReference>
<dbReference type="Gene3D" id="6.10.10.60">
    <property type="match status" value="1"/>
</dbReference>
<feature type="compositionally biased region" description="Basic and acidic residues" evidence="4">
    <location>
        <begin position="129"/>
        <end position="146"/>
    </location>
</feature>
<dbReference type="InterPro" id="IPR004567">
    <property type="entry name" value="Type_II_PanK"/>
</dbReference>
<evidence type="ECO:0000313" key="6">
    <source>
        <dbReference type="Proteomes" id="UP000221165"/>
    </source>
</evidence>
<feature type="compositionally biased region" description="Basic residues" evidence="4">
    <location>
        <begin position="218"/>
        <end position="231"/>
    </location>
</feature>
<feature type="compositionally biased region" description="Low complexity" evidence="4">
    <location>
        <begin position="1899"/>
        <end position="1911"/>
    </location>
</feature>
<feature type="compositionally biased region" description="Polar residues" evidence="4">
    <location>
        <begin position="963"/>
        <end position="972"/>
    </location>
</feature>
<feature type="compositionally biased region" description="Low complexity" evidence="4">
    <location>
        <begin position="58"/>
        <end position="80"/>
    </location>
</feature>
<feature type="compositionally biased region" description="Basic and acidic residues" evidence="4">
    <location>
        <begin position="1947"/>
        <end position="1960"/>
    </location>
</feature>
<dbReference type="VEuPathDB" id="ToxoDB:CSUI_007697"/>
<feature type="compositionally biased region" description="Basic and acidic residues" evidence="4">
    <location>
        <begin position="206"/>
        <end position="217"/>
    </location>
</feature>
<gene>
    <name evidence="5" type="ORF">CSUI_007697</name>
</gene>
<dbReference type="OrthoDB" id="498611at2759"/>
<feature type="compositionally biased region" description="Low complexity" evidence="4">
    <location>
        <begin position="1489"/>
        <end position="1508"/>
    </location>
</feature>
<reference evidence="5 6" key="1">
    <citation type="journal article" date="2017" name="Int. J. Parasitol.">
        <title>The genome of the protozoan parasite Cystoisospora suis and a reverse vaccinology approach to identify vaccine candidates.</title>
        <authorList>
            <person name="Palmieri N."/>
            <person name="Shrestha A."/>
            <person name="Ruttkowski B."/>
            <person name="Beck T."/>
            <person name="Vogl C."/>
            <person name="Tomley F."/>
            <person name="Blake D.P."/>
            <person name="Joachim A."/>
        </authorList>
    </citation>
    <scope>NUCLEOTIDE SEQUENCE [LARGE SCALE GENOMIC DNA]</scope>
    <source>
        <strain evidence="5 6">Wien I</strain>
    </source>
</reference>
<feature type="compositionally biased region" description="Low complexity" evidence="4">
    <location>
        <begin position="498"/>
        <end position="510"/>
    </location>
</feature>
<proteinExistence type="predicted"/>
<dbReference type="PANTHER" id="PTHR12280">
    <property type="entry name" value="PANTOTHENATE KINASE"/>
    <property type="match status" value="1"/>
</dbReference>
<dbReference type="GO" id="GO:0004594">
    <property type="term" value="F:pantothenate kinase activity"/>
    <property type="evidence" value="ECO:0007669"/>
    <property type="project" value="TreeGrafter"/>
</dbReference>
<feature type="compositionally biased region" description="Basic residues" evidence="4">
    <location>
        <begin position="332"/>
        <end position="346"/>
    </location>
</feature>
<comment type="caution">
    <text evidence="5">The sequence shown here is derived from an EMBL/GenBank/DDBJ whole genome shotgun (WGS) entry which is preliminary data.</text>
</comment>
<sequence length="1990" mass="226212">MGSALGVDVTACTVRVVSTARHSFISSAIVSSSSLQDSPSSSSSSIPSSRDNRHSSSSEKPFFSSSSPSSSLLQPSSTSSRRAMKSKRNLRRSHLSSSSSRLSFHELFHKIYKAPLRPSLLNTFSSSSSEKDSLLSRHEVEDSNEAREEEEKEERKNSKKEGEREREEESLPCKVDSVHSRQTVEKCECVRQVSVSNLSSSSSFSSKERWRRGEERRRRLKAMRRKKKKEKRVYWYERRVSMSLRNGKTPKQGHDSPSSSSSRPVSSSTFLSPSCSSSCRTRGQERCRRKARREREAPLDKEKQKEAINDRRRLHKCEVNEQEQEEKEKQILHRGKKERGPKLKKKKKEEEEDYFVFLKQEEFIQNVLKINFPSVQVQKLEKILNSSLVASHADRRRRTRRDTEGKRKKEQKNTEEAGKEERSSSSRSQLSSSSSSLSSFRYVLYFWHLDWGSIHTLISLALPYISRNCRISITGNGCTKLQRIFQHELHLYTLPSWSQKKTPSSSSSPPHFLVEASPLSTKITTRAPVSSSSSSWSEKSKQSADVSVPSLERDVCPLRGHEEEKEEEEQGSSLSSSEKNRAKSLKRREGEKNGACSTEEKSLGLDGTETDYNAMREKVSSSLSFLWKGVKKQEEEEEKGESVEERQEKVKSLILTFERETGCIIEALHFLIKYFPSTIFRYEGTRRAVNEAGGGEGRPPDDFYECPLTDEEKDSFYPYLLVNLKAGVSFHKVFAAPSSIHPFWGYRQRHLSSLLPTHSHQNPRRYDQFLPLLSKKPSSAPFSSSSSSFSSSSSSFSSSPSRCHLSSSLSQGEGCPLNVGEERERERRDSFFPPIFTSQRIGGSTIGGATFMGLCRLILPTSLSPKHLLELAARGDNTRCDMLVKDIYGGSYQAIGLKSSTIASTFGKLQHIPLKYLQGYALENNSAEEEEEEGEGKEKEDMKIKKCSSAKRRRRKRRSSPSFTNPGISSPRGTPHLPSSSSSSPSYRCPHFHCRDGEMLYCNFSCNCFSSPPSSSSSPSCVCRVGDLNVEPSYPCCSCSCVSCDGPFSSSSPFCSWAETVGETQEGLDSTCACGREECRKKEFETLEGWRGKKGRERRRRSSLSSWLREDVKDGDDDDGRRSRRRKERVARCCSPFCFLEVLSDSVLVEERRTDLRRRIGVAEEEGEEEKEKKDDGEDLLTVCSSCCCCSSSTGEKEKKKEEEKKKMKLVSKGFSSSSSPLCRCCNCEMSPSTASPACSHLWREEEEEEDERKWMFMTETESSIGDSFPSFDEDEDELDEEDQEILEREETRDREVHIKYVQKMSREFKEAEGYENVREDDIKKKAICLVKETATTTTTTTPGNREKREKENKAKYDLYHPHHTAHGGVYERPSEADIVRSLLTLMSFNVAQQAYLHAALHGLKRIALVGFLLNVPGLLASFQHSVRFWSGNDVKVFFCSLSPFLGALGASVLNDEFLFSQKDHQTKSALSSSSSSFSFFHPSPSSPMSSSLSSKKSSLLQPRLSSPHQRHLNTLLPSRDARRLLLYDASLDRLSSALPRYQHSSTQSPSERERRRFSSNTEGKMRRGEAQSIKAKSTWDFLSDRHHNRHVNERRDRIEEKGLSSALFLSESRSRYFCRKARSLSPKDERRRDCVSRVSTMSDGDGRYIGRWRRDGREEREEKRSRDLRDQDREGRRDTSENTKAEEDGFRRGSDGGPSMTEHILQSSNMRRNRLERWKRRREGHEDIEEDERSLVFSSPSSSSSHCPPPSVYFSGPSSSTAPDGDSSSFSPQRLQDNRFLRRSVFFPRSEPFKPPPPHALLTPDVQPPFSPSTPTSFLPSSIFSPSLGPEVFLHRVTAQDRREQEEEESDDLRDVFEGRSGRRRGYRRERRRQGDLYGKEEDEEEEENDDEDRRSDSSCSCSPFLLPTPLLLPPPPPFLPPLASCFHKKHAGASSVFTPGDGGGEGEKPEERRNAEKKKKFEEVLPNKGFLFQPCQPYMQRIQEEEEE</sequence>
<protein>
    <submittedName>
        <fullName evidence="5">Pantothenate kinase</fullName>
    </submittedName>
</protein>
<keyword evidence="5" id="KW-0418">Kinase</keyword>
<evidence type="ECO:0000256" key="1">
    <source>
        <dbReference type="ARBA" id="ARBA00022741"/>
    </source>
</evidence>
<feature type="compositionally biased region" description="Low complexity" evidence="4">
    <location>
        <begin position="30"/>
        <end position="49"/>
    </location>
</feature>
<dbReference type="RefSeq" id="XP_067920183.1">
    <property type="nucleotide sequence ID" value="XM_068067842.1"/>
</dbReference>
<accession>A0A2C6KLR6</accession>
<feature type="compositionally biased region" description="Basic and acidic residues" evidence="4">
    <location>
        <begin position="153"/>
        <end position="189"/>
    </location>
</feature>
<feature type="compositionally biased region" description="Basic and acidic residues" evidence="4">
    <location>
        <begin position="587"/>
        <end position="603"/>
    </location>
</feature>
<feature type="compositionally biased region" description="Basic and acidic residues" evidence="4">
    <location>
        <begin position="820"/>
        <end position="830"/>
    </location>
</feature>
<feature type="compositionally biased region" description="Basic and acidic residues" evidence="4">
    <location>
        <begin position="401"/>
        <end position="424"/>
    </location>
</feature>
<dbReference type="PANTHER" id="PTHR12280:SF20">
    <property type="entry name" value="4'-PHOSPHOPANTETHEINE PHOSPHATASE"/>
    <property type="match status" value="1"/>
</dbReference>
<feature type="region of interest" description="Disordered" evidence="4">
    <location>
        <begin position="1489"/>
        <end position="1514"/>
    </location>
</feature>
<feature type="compositionally biased region" description="Basic and acidic residues" evidence="4">
    <location>
        <begin position="293"/>
        <end position="319"/>
    </location>
</feature>
<feature type="compositionally biased region" description="Basic residues" evidence="4">
    <location>
        <begin position="1712"/>
        <end position="1723"/>
    </location>
</feature>
<feature type="region of interest" description="Disordered" evidence="4">
    <location>
        <begin position="125"/>
        <end position="346"/>
    </location>
</feature>
<feature type="compositionally biased region" description="Basic and acidic residues" evidence="4">
    <location>
        <begin position="1656"/>
        <end position="1695"/>
    </location>
</feature>
<feature type="compositionally biased region" description="Acidic residues" evidence="4">
    <location>
        <begin position="1882"/>
        <end position="1892"/>
    </location>
</feature>
<keyword evidence="3" id="KW-0173">Coenzyme A biosynthesis</keyword>
<evidence type="ECO:0000256" key="2">
    <source>
        <dbReference type="ARBA" id="ARBA00022840"/>
    </source>
</evidence>
<organism evidence="5 6">
    <name type="scientific">Cystoisospora suis</name>
    <dbReference type="NCBI Taxonomy" id="483139"/>
    <lineage>
        <taxon>Eukaryota</taxon>
        <taxon>Sar</taxon>
        <taxon>Alveolata</taxon>
        <taxon>Apicomplexa</taxon>
        <taxon>Conoidasida</taxon>
        <taxon>Coccidia</taxon>
        <taxon>Eucoccidiorida</taxon>
        <taxon>Eimeriorina</taxon>
        <taxon>Sarcocystidae</taxon>
        <taxon>Cystoisospora</taxon>
    </lineage>
</organism>
<feature type="compositionally biased region" description="Basic residues" evidence="4">
    <location>
        <begin position="1863"/>
        <end position="1873"/>
    </location>
</feature>
<keyword evidence="6" id="KW-1185">Reference proteome</keyword>
<dbReference type="Proteomes" id="UP000221165">
    <property type="component" value="Unassembled WGS sequence"/>
</dbReference>
<evidence type="ECO:0000256" key="3">
    <source>
        <dbReference type="ARBA" id="ARBA00022993"/>
    </source>
</evidence>
<feature type="region of interest" description="Disordered" evidence="4">
    <location>
        <begin position="498"/>
        <end position="608"/>
    </location>
</feature>
<feature type="compositionally biased region" description="Basic residues" evidence="4">
    <location>
        <begin position="945"/>
        <end position="959"/>
    </location>
</feature>
<dbReference type="Gene3D" id="3.30.420.40">
    <property type="match status" value="2"/>
</dbReference>
<feature type="compositionally biased region" description="Pro residues" evidence="4">
    <location>
        <begin position="1912"/>
        <end position="1922"/>
    </location>
</feature>
<keyword evidence="1" id="KW-0547">Nucleotide-binding</keyword>
<feature type="region of interest" description="Disordered" evidence="4">
    <location>
        <begin position="391"/>
        <end position="433"/>
    </location>
</feature>